<dbReference type="Proteomes" id="UP000809273">
    <property type="component" value="Unassembled WGS sequence"/>
</dbReference>
<name>A0A9D8PNJ0_9DELT</name>
<protein>
    <submittedName>
        <fullName evidence="1">DUF4911 domain-containing protein</fullName>
    </submittedName>
</protein>
<dbReference type="AlphaFoldDB" id="A0A9D8PNJ0"/>
<sequence length="78" mass="8687">METTEKYYKIRRDGIALLKYIIESYDGAAAVRTVDREGMILEIMIAPGFEGVVDGVIEELSDELGIVAVERPDNIDPL</sequence>
<reference evidence="1" key="2">
    <citation type="submission" date="2021-01" db="EMBL/GenBank/DDBJ databases">
        <authorList>
            <person name="Hahn C.R."/>
            <person name="Youssef N.H."/>
            <person name="Elshahed M."/>
        </authorList>
    </citation>
    <scope>NUCLEOTIDE SEQUENCE</scope>
    <source>
        <strain evidence="1">Zod_Metabat.24</strain>
    </source>
</reference>
<reference evidence="1" key="1">
    <citation type="journal article" date="2021" name="Environ. Microbiol.">
        <title>Genomic characterization of three novel Desulfobacterota classes expand the metabolic and phylogenetic diversity of the phylum.</title>
        <authorList>
            <person name="Murphy C.L."/>
            <person name="Biggerstaff J."/>
            <person name="Eichhorn A."/>
            <person name="Ewing E."/>
            <person name="Shahan R."/>
            <person name="Soriano D."/>
            <person name="Stewart S."/>
            <person name="VanMol K."/>
            <person name="Walker R."/>
            <person name="Walters P."/>
            <person name="Elshahed M.S."/>
            <person name="Youssef N.H."/>
        </authorList>
    </citation>
    <scope>NUCLEOTIDE SEQUENCE</scope>
    <source>
        <strain evidence="1">Zod_Metabat.24</strain>
    </source>
</reference>
<dbReference type="InterPro" id="IPR032587">
    <property type="entry name" value="DUF4911"/>
</dbReference>
<evidence type="ECO:0000313" key="2">
    <source>
        <dbReference type="Proteomes" id="UP000809273"/>
    </source>
</evidence>
<gene>
    <name evidence="1" type="ORF">JW984_08860</name>
</gene>
<accession>A0A9D8PNJ0</accession>
<organism evidence="1 2">
    <name type="scientific">Candidatus Zymogenus saltonus</name>
    <dbReference type="NCBI Taxonomy" id="2844893"/>
    <lineage>
        <taxon>Bacteria</taxon>
        <taxon>Deltaproteobacteria</taxon>
        <taxon>Candidatus Zymogenia</taxon>
        <taxon>Candidatus Zymogeniales</taxon>
        <taxon>Candidatus Zymogenaceae</taxon>
        <taxon>Candidatus Zymogenus</taxon>
    </lineage>
</organism>
<dbReference type="EMBL" id="JAFGIX010000046">
    <property type="protein sequence ID" value="MBN1573289.1"/>
    <property type="molecule type" value="Genomic_DNA"/>
</dbReference>
<evidence type="ECO:0000313" key="1">
    <source>
        <dbReference type="EMBL" id="MBN1573289.1"/>
    </source>
</evidence>
<proteinExistence type="predicted"/>
<comment type="caution">
    <text evidence="1">The sequence shown here is derived from an EMBL/GenBank/DDBJ whole genome shotgun (WGS) entry which is preliminary data.</text>
</comment>
<dbReference type="Pfam" id="PF16256">
    <property type="entry name" value="DUF4911"/>
    <property type="match status" value="1"/>
</dbReference>